<protein>
    <submittedName>
        <fullName evidence="2">Uncharacterized protein</fullName>
    </submittedName>
</protein>
<organism evidence="2">
    <name type="scientific">Arundo donax</name>
    <name type="common">Giant reed</name>
    <name type="synonym">Donax arundinaceus</name>
    <dbReference type="NCBI Taxonomy" id="35708"/>
    <lineage>
        <taxon>Eukaryota</taxon>
        <taxon>Viridiplantae</taxon>
        <taxon>Streptophyta</taxon>
        <taxon>Embryophyta</taxon>
        <taxon>Tracheophyta</taxon>
        <taxon>Spermatophyta</taxon>
        <taxon>Magnoliopsida</taxon>
        <taxon>Liliopsida</taxon>
        <taxon>Poales</taxon>
        <taxon>Poaceae</taxon>
        <taxon>PACMAD clade</taxon>
        <taxon>Arundinoideae</taxon>
        <taxon>Arundineae</taxon>
        <taxon>Arundo</taxon>
    </lineage>
</organism>
<evidence type="ECO:0000313" key="2">
    <source>
        <dbReference type="EMBL" id="JAD59872.1"/>
    </source>
</evidence>
<reference evidence="2" key="1">
    <citation type="submission" date="2014-09" db="EMBL/GenBank/DDBJ databases">
        <authorList>
            <person name="Magalhaes I.L.F."/>
            <person name="Oliveira U."/>
            <person name="Santos F.R."/>
            <person name="Vidigal T.H.D.A."/>
            <person name="Brescovit A.D."/>
            <person name="Santos A.J."/>
        </authorList>
    </citation>
    <scope>NUCLEOTIDE SEQUENCE</scope>
    <source>
        <tissue evidence="2">Shoot tissue taken approximately 20 cm above the soil surface</tissue>
    </source>
</reference>
<name>A0A0A9BKR5_ARUDO</name>
<feature type="region of interest" description="Disordered" evidence="1">
    <location>
        <begin position="1"/>
        <end position="38"/>
    </location>
</feature>
<dbReference type="AlphaFoldDB" id="A0A0A9BKR5"/>
<feature type="compositionally biased region" description="Low complexity" evidence="1">
    <location>
        <begin position="9"/>
        <end position="31"/>
    </location>
</feature>
<dbReference type="EMBL" id="GBRH01238023">
    <property type="protein sequence ID" value="JAD59872.1"/>
    <property type="molecule type" value="Transcribed_RNA"/>
</dbReference>
<proteinExistence type="predicted"/>
<evidence type="ECO:0000256" key="1">
    <source>
        <dbReference type="SAM" id="MobiDB-lite"/>
    </source>
</evidence>
<reference evidence="2" key="2">
    <citation type="journal article" date="2015" name="Data Brief">
        <title>Shoot transcriptome of the giant reed, Arundo donax.</title>
        <authorList>
            <person name="Barrero R.A."/>
            <person name="Guerrero F.D."/>
            <person name="Moolhuijzen P."/>
            <person name="Goolsby J.A."/>
            <person name="Tidwell J."/>
            <person name="Bellgard S.E."/>
            <person name="Bellgard M.I."/>
        </authorList>
    </citation>
    <scope>NUCLEOTIDE SEQUENCE</scope>
    <source>
        <tissue evidence="2">Shoot tissue taken approximately 20 cm above the soil surface</tissue>
    </source>
</reference>
<sequence length="73" mass="8304">MRRRASSWRTSGTAPPRTTAPASAARRSPGCCRRRSARRRCRCRSSSLHAHKKSFEFNSHRDLQCNASPPSEY</sequence>
<accession>A0A0A9BKR5</accession>